<dbReference type="RefSeq" id="WP_271347748.1">
    <property type="nucleotide sequence ID" value="NZ_JAQJZJ010000004.1"/>
</dbReference>
<sequence length="293" mass="32676">MHLLPWSHASSAGFTLRGWQSPPSGKPLLHFLHGNGYCGRVYEPLLECLAEDFDLWLCDVQGHGDSDHGGRFHGWNRSAELALEAFAQGHGQFGEVPVYAVGHSFGGVLTSLMLAQQPQLFKRAVLLDPVLFTPAMIGVMALSDVVGLSQRNTLASKARKRRREWPDRIAAYAALHGRGMFRDWNEAAFEAYLNHALRDTESGVELKCRPSREADIFGSFPKRLWPSLAKVVTPTQVLYGQRSYPFVAKSVARWCASNPHIHAQVVEGGHCFMQEQPEDAAIRVRDFCLPHYA</sequence>
<dbReference type="PANTHER" id="PTHR43194:SF5">
    <property type="entry name" value="PIMELOYL-[ACYL-CARRIER PROTEIN] METHYL ESTER ESTERASE"/>
    <property type="match status" value="1"/>
</dbReference>
<dbReference type="InterPro" id="IPR050228">
    <property type="entry name" value="Carboxylesterase_BioH"/>
</dbReference>
<protein>
    <submittedName>
        <fullName evidence="2">Alpha/beta hydrolase</fullName>
    </submittedName>
</protein>
<accession>A0ABT4XFB7</accession>
<evidence type="ECO:0000259" key="1">
    <source>
        <dbReference type="Pfam" id="PF12697"/>
    </source>
</evidence>
<dbReference type="Gene3D" id="3.40.50.1820">
    <property type="entry name" value="alpha/beta hydrolase"/>
    <property type="match status" value="1"/>
</dbReference>
<feature type="domain" description="AB hydrolase-1" evidence="1">
    <location>
        <begin position="31"/>
        <end position="279"/>
    </location>
</feature>
<dbReference type="EMBL" id="JAQJZJ010000004">
    <property type="protein sequence ID" value="MDA7086851.1"/>
    <property type="molecule type" value="Genomic_DNA"/>
</dbReference>
<dbReference type="Pfam" id="PF12697">
    <property type="entry name" value="Abhydrolase_6"/>
    <property type="match status" value="1"/>
</dbReference>
<dbReference type="InterPro" id="IPR000073">
    <property type="entry name" value="AB_hydrolase_1"/>
</dbReference>
<gene>
    <name evidence="2" type="ORF">PH586_10700</name>
</gene>
<dbReference type="Proteomes" id="UP001212042">
    <property type="component" value="Unassembled WGS sequence"/>
</dbReference>
<keyword evidence="2" id="KW-0378">Hydrolase</keyword>
<comment type="caution">
    <text evidence="2">The sequence shown here is derived from an EMBL/GenBank/DDBJ whole genome shotgun (WGS) entry which is preliminary data.</text>
</comment>
<reference evidence="2 3" key="1">
    <citation type="submission" date="2023-01" db="EMBL/GenBank/DDBJ databases">
        <title>Pseudomonas SA3-5T sp. nov., isolated from tidal flat sediment.</title>
        <authorList>
            <person name="Kim H.S."/>
            <person name="Kim J.-S."/>
            <person name="Suh M.K."/>
            <person name="Eom M.K."/>
            <person name="Lee J.-S."/>
        </authorList>
    </citation>
    <scope>NUCLEOTIDE SEQUENCE [LARGE SCALE GENOMIC DNA]</scope>
    <source>
        <strain evidence="2 3">SA3-5</strain>
    </source>
</reference>
<evidence type="ECO:0000313" key="2">
    <source>
        <dbReference type="EMBL" id="MDA7086851.1"/>
    </source>
</evidence>
<keyword evidence="3" id="KW-1185">Reference proteome</keyword>
<evidence type="ECO:0000313" key="3">
    <source>
        <dbReference type="Proteomes" id="UP001212042"/>
    </source>
</evidence>
<name>A0ABT4XFB7_9PSED</name>
<dbReference type="GO" id="GO:0016787">
    <property type="term" value="F:hydrolase activity"/>
    <property type="evidence" value="ECO:0007669"/>
    <property type="project" value="UniProtKB-KW"/>
</dbReference>
<organism evidence="2 3">
    <name type="scientific">Pseudomonas aestuarii</name>
    <dbReference type="NCBI Taxonomy" id="3018340"/>
    <lineage>
        <taxon>Bacteria</taxon>
        <taxon>Pseudomonadati</taxon>
        <taxon>Pseudomonadota</taxon>
        <taxon>Gammaproteobacteria</taxon>
        <taxon>Pseudomonadales</taxon>
        <taxon>Pseudomonadaceae</taxon>
        <taxon>Pseudomonas</taxon>
    </lineage>
</organism>
<dbReference type="InterPro" id="IPR029058">
    <property type="entry name" value="AB_hydrolase_fold"/>
</dbReference>
<dbReference type="SUPFAM" id="SSF53474">
    <property type="entry name" value="alpha/beta-Hydrolases"/>
    <property type="match status" value="1"/>
</dbReference>
<proteinExistence type="predicted"/>
<dbReference type="PANTHER" id="PTHR43194">
    <property type="entry name" value="HYDROLASE ALPHA/BETA FOLD FAMILY"/>
    <property type="match status" value="1"/>
</dbReference>